<organism evidence="2 3">
    <name type="scientific">Acaulospora morrowiae</name>
    <dbReference type="NCBI Taxonomy" id="94023"/>
    <lineage>
        <taxon>Eukaryota</taxon>
        <taxon>Fungi</taxon>
        <taxon>Fungi incertae sedis</taxon>
        <taxon>Mucoromycota</taxon>
        <taxon>Glomeromycotina</taxon>
        <taxon>Glomeromycetes</taxon>
        <taxon>Diversisporales</taxon>
        <taxon>Acaulosporaceae</taxon>
        <taxon>Acaulospora</taxon>
    </lineage>
</organism>
<accession>A0A9N9NPS8</accession>
<feature type="non-terminal residue" evidence="2">
    <location>
        <position position="245"/>
    </location>
</feature>
<dbReference type="EMBL" id="CAJVPV010039566">
    <property type="protein sequence ID" value="CAG8758654.1"/>
    <property type="molecule type" value="Genomic_DNA"/>
</dbReference>
<feature type="compositionally biased region" description="Low complexity" evidence="1">
    <location>
        <begin position="205"/>
        <end position="245"/>
    </location>
</feature>
<feature type="region of interest" description="Disordered" evidence="1">
    <location>
        <begin position="192"/>
        <end position="245"/>
    </location>
</feature>
<evidence type="ECO:0000256" key="1">
    <source>
        <dbReference type="SAM" id="MobiDB-lite"/>
    </source>
</evidence>
<feature type="compositionally biased region" description="Polar residues" evidence="1">
    <location>
        <begin position="37"/>
        <end position="57"/>
    </location>
</feature>
<feature type="compositionally biased region" description="Gly residues" evidence="1">
    <location>
        <begin position="195"/>
        <end position="204"/>
    </location>
</feature>
<reference evidence="2" key="1">
    <citation type="submission" date="2021-06" db="EMBL/GenBank/DDBJ databases">
        <authorList>
            <person name="Kallberg Y."/>
            <person name="Tangrot J."/>
            <person name="Rosling A."/>
        </authorList>
    </citation>
    <scope>NUCLEOTIDE SEQUENCE</scope>
    <source>
        <strain evidence="2">CL551</strain>
    </source>
</reference>
<protein>
    <submittedName>
        <fullName evidence="2">15207_t:CDS:1</fullName>
    </submittedName>
</protein>
<keyword evidence="3" id="KW-1185">Reference proteome</keyword>
<comment type="caution">
    <text evidence="2">The sequence shown here is derived from an EMBL/GenBank/DDBJ whole genome shotgun (WGS) entry which is preliminary data.</text>
</comment>
<evidence type="ECO:0000313" key="2">
    <source>
        <dbReference type="EMBL" id="CAG8758654.1"/>
    </source>
</evidence>
<feature type="region of interest" description="Disordered" evidence="1">
    <location>
        <begin position="1"/>
        <end position="61"/>
    </location>
</feature>
<dbReference type="AlphaFoldDB" id="A0A9N9NPS8"/>
<evidence type="ECO:0000313" key="3">
    <source>
        <dbReference type="Proteomes" id="UP000789342"/>
    </source>
</evidence>
<name>A0A9N9NPS8_9GLOM</name>
<gene>
    <name evidence="2" type="ORF">AMORRO_LOCUS15772</name>
</gene>
<dbReference type="Proteomes" id="UP000789342">
    <property type="component" value="Unassembled WGS sequence"/>
</dbReference>
<proteinExistence type="predicted"/>
<sequence length="245" mass="26246">PEPHAYGPDSNEYAEIGSAGYNSSHITTHKNHGTHGTLLTSEYNSTPKQHVNISGGENQERIGEVVTKKETIVTEKDSMNVGSAQRIKKKQDINIIKNIGSDEKTIVEEHRVLPVKGGSGSMETNVVKEFSTGKMVTPSKETRETKIIKEGNVTTKITTVTDENGVTTVTTETETEGPTELTTINYEGPERVYAGGAGGAGGYGTYTTTDTSTDTTTDGNTVTYTTTTTETTTTSEGSKTPSKRK</sequence>